<protein>
    <submittedName>
        <fullName evidence="1">Uncharacterized protein</fullName>
    </submittedName>
</protein>
<name>A0A8X6XLI7_9ARAC</name>
<evidence type="ECO:0000313" key="1">
    <source>
        <dbReference type="EMBL" id="GFY53846.1"/>
    </source>
</evidence>
<organism evidence="1 2">
    <name type="scientific">Trichonephila inaurata madagascariensis</name>
    <dbReference type="NCBI Taxonomy" id="2747483"/>
    <lineage>
        <taxon>Eukaryota</taxon>
        <taxon>Metazoa</taxon>
        <taxon>Ecdysozoa</taxon>
        <taxon>Arthropoda</taxon>
        <taxon>Chelicerata</taxon>
        <taxon>Arachnida</taxon>
        <taxon>Araneae</taxon>
        <taxon>Araneomorphae</taxon>
        <taxon>Entelegynae</taxon>
        <taxon>Araneoidea</taxon>
        <taxon>Nephilidae</taxon>
        <taxon>Trichonephila</taxon>
        <taxon>Trichonephila inaurata</taxon>
    </lineage>
</organism>
<comment type="caution">
    <text evidence="1">The sequence shown here is derived from an EMBL/GenBank/DDBJ whole genome shotgun (WGS) entry which is preliminary data.</text>
</comment>
<keyword evidence="2" id="KW-1185">Reference proteome</keyword>
<evidence type="ECO:0000313" key="2">
    <source>
        <dbReference type="Proteomes" id="UP000886998"/>
    </source>
</evidence>
<reference evidence="1" key="1">
    <citation type="submission" date="2020-08" db="EMBL/GenBank/DDBJ databases">
        <title>Multicomponent nature underlies the extraordinary mechanical properties of spider dragline silk.</title>
        <authorList>
            <person name="Kono N."/>
            <person name="Nakamura H."/>
            <person name="Mori M."/>
            <person name="Yoshida Y."/>
            <person name="Ohtoshi R."/>
            <person name="Malay A.D."/>
            <person name="Moran D.A.P."/>
            <person name="Tomita M."/>
            <person name="Numata K."/>
            <person name="Arakawa K."/>
        </authorList>
    </citation>
    <scope>NUCLEOTIDE SEQUENCE</scope>
</reference>
<accession>A0A8X6XLI7</accession>
<dbReference type="Proteomes" id="UP000886998">
    <property type="component" value="Unassembled WGS sequence"/>
</dbReference>
<sequence length="98" mass="11375">MFIVVLPSSGQREVIVYHSIYPPNILDQIAKDAIKAGEVKFINAYGNPDKFMYIAVHYEKKFILLKAAMRAEKLHYHTVFEQKFLHIVLGSSRDMEVY</sequence>
<dbReference type="OrthoDB" id="10570455at2759"/>
<dbReference type="EMBL" id="BMAV01009522">
    <property type="protein sequence ID" value="GFY53846.1"/>
    <property type="molecule type" value="Genomic_DNA"/>
</dbReference>
<proteinExistence type="predicted"/>
<dbReference type="AlphaFoldDB" id="A0A8X6XLI7"/>
<gene>
    <name evidence="1" type="ORF">TNIN_362341</name>
</gene>